<reference evidence="4 5" key="1">
    <citation type="submission" date="2024-02" db="EMBL/GenBank/DDBJ databases">
        <title>Deinococcus aluminii NBRC 112889.</title>
        <authorList>
            <person name="Ichikawa N."/>
            <person name="Katano-Makiyama Y."/>
            <person name="Hidaka K."/>
        </authorList>
    </citation>
    <scope>NUCLEOTIDE SEQUENCE [LARGE SCALE GENOMIC DNA]</scope>
    <source>
        <strain evidence="4 5">NBRC 112889</strain>
    </source>
</reference>
<feature type="domain" description="GH15-like" evidence="2">
    <location>
        <begin position="316"/>
        <end position="690"/>
    </location>
</feature>
<feature type="region of interest" description="Disordered" evidence="1">
    <location>
        <begin position="1"/>
        <end position="65"/>
    </location>
</feature>
<dbReference type="EMBL" id="BAABRV010000001">
    <property type="protein sequence ID" value="GAA5531881.1"/>
    <property type="molecule type" value="Genomic_DNA"/>
</dbReference>
<dbReference type="Gene3D" id="2.70.98.10">
    <property type="match status" value="1"/>
</dbReference>
<dbReference type="InterPro" id="IPR015220">
    <property type="entry name" value="Glucodextranase_N"/>
</dbReference>
<dbReference type="Gene3D" id="1.50.10.10">
    <property type="match status" value="1"/>
</dbReference>
<comment type="caution">
    <text evidence="4">The sequence shown here is derived from an EMBL/GenBank/DDBJ whole genome shotgun (WGS) entry which is preliminary data.</text>
</comment>
<gene>
    <name evidence="4" type="primary">cga</name>
    <name evidence="4" type="ORF">Dalu01_00256</name>
</gene>
<dbReference type="SUPFAM" id="SSF48208">
    <property type="entry name" value="Six-hairpin glycosidases"/>
    <property type="match status" value="1"/>
</dbReference>
<dbReference type="Pfam" id="PF00723">
    <property type="entry name" value="Glyco_hydro_15"/>
    <property type="match status" value="1"/>
</dbReference>
<feature type="domain" description="Glucodextranase N-terminal" evidence="3">
    <location>
        <begin position="50"/>
        <end position="296"/>
    </location>
</feature>
<sequence length="817" mass="89613">MSDTPAQPLPAQPVPAQSLPTQPLPIPPVPEESLPDQTPPAQPPSTQSLAPGAPGLPPTWTSSDKDFVTTALGGASRLWATGGHGMLNEVYWPSTGQPQIRDLNFYLVGESGWVDLKRVQQYVFSRPKPYLPLPTVLHRGQDYQLALEVLPDPNRDVLLIRYALTGPYRLVLLLAPHLTSTGHANAAWVEGQRLLAVSGDRALALLASGPLDHLSAGYVGFSDGWQDLNAHGRLTWSYQRAENGNVALTAELQEPSGLLALGFAENVTGAQGLARASLAEGDEVARRAFLHAWEAWGSALKLGGPSPELDAEALLSATVLKIHEDRAYPGALVASLSIPWGNSTDTLGGYHLVWPRDATLAAFALIACNQREDARRVLAWFIANQQADGHWLQNYYPDGQGFWHGIQLDETAFPVLLAAKLREEGEPELEGTRDMARRALAFVARTGPTSDQDRWEENQGVNPFTLAVAIAALVAGANWLEENERHYALGLADDWNERLESLCYVTGTPLCQELNVQGYYVRLAPPDRDGTLTGQVTLQNRQGKTVEAAALVSMDFSYLPRLGLRSALDPRIRDTVKVVDHLLAQATPTGTFYHRYNDDGYGEHEDGSPYDGHGIGRLWPLLSGERGHLALQAGEDPRPYLETLLRCSSPGGLLPEQVWDGPPIPERGLFPGRPNGSAMPLLWAHAEFLKLLHASQTGRPAELLREVENRYAEPLPVEARHWRPAAPVPQLEPGRLLLIEDDEPFTLHFGFDGWQDPQDREALPLPFGLWGVTFSPAELTSHHVLNFTRHSAAGWEGQDHQIRLQQSVPTSLPERRG</sequence>
<dbReference type="SUPFAM" id="SSF74650">
    <property type="entry name" value="Galactose mutarotase-like"/>
    <property type="match status" value="1"/>
</dbReference>
<evidence type="ECO:0000256" key="1">
    <source>
        <dbReference type="SAM" id="MobiDB-lite"/>
    </source>
</evidence>
<accession>A0ABP9XBL1</accession>
<dbReference type="RefSeq" id="WP_345450466.1">
    <property type="nucleotide sequence ID" value="NZ_BAABRV010000001.1"/>
</dbReference>
<dbReference type="InterPro" id="IPR014718">
    <property type="entry name" value="GH-type_carb-bd"/>
</dbReference>
<evidence type="ECO:0000259" key="3">
    <source>
        <dbReference type="Pfam" id="PF09137"/>
    </source>
</evidence>
<dbReference type="PANTHER" id="PTHR31616:SF0">
    <property type="entry name" value="GLUCAN 1,4-ALPHA-GLUCOSIDASE"/>
    <property type="match status" value="1"/>
</dbReference>
<dbReference type="InterPro" id="IPR011613">
    <property type="entry name" value="GH15-like"/>
</dbReference>
<evidence type="ECO:0000259" key="2">
    <source>
        <dbReference type="Pfam" id="PF00723"/>
    </source>
</evidence>
<dbReference type="Proteomes" id="UP001404956">
    <property type="component" value="Unassembled WGS sequence"/>
</dbReference>
<proteinExistence type="predicted"/>
<evidence type="ECO:0000313" key="5">
    <source>
        <dbReference type="Proteomes" id="UP001404956"/>
    </source>
</evidence>
<keyword evidence="5" id="KW-1185">Reference proteome</keyword>
<evidence type="ECO:0000313" key="4">
    <source>
        <dbReference type="EMBL" id="GAA5531881.1"/>
    </source>
</evidence>
<organism evidence="4 5">
    <name type="scientific">Deinococcus aluminii</name>
    <dbReference type="NCBI Taxonomy" id="1656885"/>
    <lineage>
        <taxon>Bacteria</taxon>
        <taxon>Thermotogati</taxon>
        <taxon>Deinococcota</taxon>
        <taxon>Deinococci</taxon>
        <taxon>Deinococcales</taxon>
        <taxon>Deinococcaceae</taxon>
        <taxon>Deinococcus</taxon>
    </lineage>
</organism>
<dbReference type="InterPro" id="IPR011013">
    <property type="entry name" value="Gal_mutarotase_sf_dom"/>
</dbReference>
<dbReference type="CDD" id="cd07430">
    <property type="entry name" value="GH15_N"/>
    <property type="match status" value="1"/>
</dbReference>
<name>A0ABP9XBL1_9DEIO</name>
<dbReference type="PANTHER" id="PTHR31616">
    <property type="entry name" value="TREHALASE"/>
    <property type="match status" value="1"/>
</dbReference>
<dbReference type="InterPro" id="IPR012341">
    <property type="entry name" value="6hp_glycosidase-like_sf"/>
</dbReference>
<dbReference type="InterPro" id="IPR008928">
    <property type="entry name" value="6-hairpin_glycosidase_sf"/>
</dbReference>
<protein>
    <submittedName>
        <fullName evidence="4">Glucoamylase</fullName>
    </submittedName>
</protein>
<dbReference type="Pfam" id="PF09137">
    <property type="entry name" value="Glucodextran_N"/>
    <property type="match status" value="1"/>
</dbReference>